<dbReference type="Pfam" id="PF00743">
    <property type="entry name" value="FMO-like"/>
    <property type="match status" value="1"/>
</dbReference>
<proteinExistence type="inferred from homology"/>
<dbReference type="PRINTS" id="PR00419">
    <property type="entry name" value="ADXRDTASE"/>
</dbReference>
<name>A0AAE1N9X5_9FABA</name>
<dbReference type="PANTHER" id="PTHR23023">
    <property type="entry name" value="DIMETHYLANILINE MONOOXYGENASE"/>
    <property type="match status" value="1"/>
</dbReference>
<sequence>MARSVKVAVIGAGVSGLVPARELQREGHRVVVFEKSHRIGGTWAYDPRTETNPLGDNPSREIIHSSLYLSMRTNLPRQLMGYLDYPFVKRKSSDQRTFPGHEEVLRFLDGFADEFEIHELTRFESEVVRVELVGEREEKGWLVEWRSRGSESLIRVELSNRAGPAHQG</sequence>
<evidence type="ECO:0000313" key="7">
    <source>
        <dbReference type="Proteomes" id="UP001293593"/>
    </source>
</evidence>
<dbReference type="GO" id="GO:0050660">
    <property type="term" value="F:flavin adenine dinucleotide binding"/>
    <property type="evidence" value="ECO:0007669"/>
    <property type="project" value="InterPro"/>
</dbReference>
<dbReference type="GO" id="GO:0050661">
    <property type="term" value="F:NADP binding"/>
    <property type="evidence" value="ECO:0007669"/>
    <property type="project" value="InterPro"/>
</dbReference>
<evidence type="ECO:0000256" key="3">
    <source>
        <dbReference type="ARBA" id="ARBA00022827"/>
    </source>
</evidence>
<keyword evidence="2 5" id="KW-0285">Flavoprotein</keyword>
<comment type="similarity">
    <text evidence="1 5">Belongs to the FMO family.</text>
</comment>
<evidence type="ECO:0000256" key="4">
    <source>
        <dbReference type="ARBA" id="ARBA00023002"/>
    </source>
</evidence>
<comment type="cofactor">
    <cofactor evidence="5">
        <name>FAD</name>
        <dbReference type="ChEBI" id="CHEBI:57692"/>
    </cofactor>
</comment>
<dbReference type="InterPro" id="IPR036188">
    <property type="entry name" value="FAD/NAD-bd_sf"/>
</dbReference>
<dbReference type="AlphaFoldDB" id="A0AAE1N9X5"/>
<dbReference type="GO" id="GO:0004499">
    <property type="term" value="F:N,N-dimethylaniline monooxygenase activity"/>
    <property type="evidence" value="ECO:0007669"/>
    <property type="project" value="InterPro"/>
</dbReference>
<comment type="caution">
    <text evidence="6">The sequence shown here is derived from an EMBL/GenBank/DDBJ whole genome shotgun (WGS) entry which is preliminary data.</text>
</comment>
<evidence type="ECO:0000256" key="1">
    <source>
        <dbReference type="ARBA" id="ARBA00009183"/>
    </source>
</evidence>
<dbReference type="EC" id="1.-.-.-" evidence="5"/>
<evidence type="ECO:0000256" key="5">
    <source>
        <dbReference type="RuleBase" id="RU361177"/>
    </source>
</evidence>
<keyword evidence="7" id="KW-1185">Reference proteome</keyword>
<dbReference type="Gene3D" id="3.50.50.60">
    <property type="entry name" value="FAD/NAD(P)-binding domain"/>
    <property type="match status" value="1"/>
</dbReference>
<dbReference type="Proteomes" id="UP001293593">
    <property type="component" value="Unassembled WGS sequence"/>
</dbReference>
<reference evidence="6" key="1">
    <citation type="submission" date="2023-10" db="EMBL/GenBank/DDBJ databases">
        <title>Chromosome-level genome of the transformable northern wattle, Acacia crassicarpa.</title>
        <authorList>
            <person name="Massaro I."/>
            <person name="Sinha N.R."/>
            <person name="Poethig S."/>
            <person name="Leichty A.R."/>
        </authorList>
    </citation>
    <scope>NUCLEOTIDE SEQUENCE</scope>
    <source>
        <strain evidence="6">Acra3RX</strain>
        <tissue evidence="6">Leaf</tissue>
    </source>
</reference>
<organism evidence="6 7">
    <name type="scientific">Acacia crassicarpa</name>
    <name type="common">northern wattle</name>
    <dbReference type="NCBI Taxonomy" id="499986"/>
    <lineage>
        <taxon>Eukaryota</taxon>
        <taxon>Viridiplantae</taxon>
        <taxon>Streptophyta</taxon>
        <taxon>Embryophyta</taxon>
        <taxon>Tracheophyta</taxon>
        <taxon>Spermatophyta</taxon>
        <taxon>Magnoliopsida</taxon>
        <taxon>eudicotyledons</taxon>
        <taxon>Gunneridae</taxon>
        <taxon>Pentapetalae</taxon>
        <taxon>rosids</taxon>
        <taxon>fabids</taxon>
        <taxon>Fabales</taxon>
        <taxon>Fabaceae</taxon>
        <taxon>Caesalpinioideae</taxon>
        <taxon>mimosoid clade</taxon>
        <taxon>Acacieae</taxon>
        <taxon>Acacia</taxon>
    </lineage>
</organism>
<accession>A0AAE1N9X5</accession>
<dbReference type="InterPro" id="IPR020946">
    <property type="entry name" value="Flavin_mOase-like"/>
</dbReference>
<keyword evidence="5" id="KW-0503">Monooxygenase</keyword>
<gene>
    <name evidence="6" type="ORF">QN277_002101</name>
</gene>
<dbReference type="InterPro" id="IPR050346">
    <property type="entry name" value="FMO-like"/>
</dbReference>
<evidence type="ECO:0000256" key="2">
    <source>
        <dbReference type="ARBA" id="ARBA00022630"/>
    </source>
</evidence>
<evidence type="ECO:0000313" key="6">
    <source>
        <dbReference type="EMBL" id="KAK4285401.1"/>
    </source>
</evidence>
<keyword evidence="3 5" id="KW-0274">FAD</keyword>
<dbReference type="EMBL" id="JAWXYG010000001">
    <property type="protein sequence ID" value="KAK4285401.1"/>
    <property type="molecule type" value="Genomic_DNA"/>
</dbReference>
<protein>
    <recommendedName>
        <fullName evidence="5">Flavin-containing monooxygenase</fullName>
        <ecNumber evidence="5">1.-.-.-</ecNumber>
    </recommendedName>
</protein>
<dbReference type="SUPFAM" id="SSF51905">
    <property type="entry name" value="FAD/NAD(P)-binding domain"/>
    <property type="match status" value="1"/>
</dbReference>
<keyword evidence="4 5" id="KW-0560">Oxidoreductase</keyword>